<evidence type="ECO:0000256" key="4">
    <source>
        <dbReference type="ARBA" id="ARBA00022692"/>
    </source>
</evidence>
<dbReference type="CDD" id="cd06261">
    <property type="entry name" value="TM_PBP2"/>
    <property type="match status" value="1"/>
</dbReference>
<feature type="transmembrane region" description="Helical" evidence="7">
    <location>
        <begin position="139"/>
        <end position="160"/>
    </location>
</feature>
<dbReference type="GO" id="GO:0055085">
    <property type="term" value="P:transmembrane transport"/>
    <property type="evidence" value="ECO:0007669"/>
    <property type="project" value="InterPro"/>
</dbReference>
<dbReference type="PANTHER" id="PTHR43744">
    <property type="entry name" value="ABC TRANSPORTER PERMEASE PROTEIN MG189-RELATED-RELATED"/>
    <property type="match status" value="1"/>
</dbReference>
<feature type="transmembrane region" description="Helical" evidence="7">
    <location>
        <begin position="42"/>
        <end position="64"/>
    </location>
</feature>
<evidence type="ECO:0000256" key="8">
    <source>
        <dbReference type="SAM" id="Coils"/>
    </source>
</evidence>
<dbReference type="InterPro" id="IPR035906">
    <property type="entry name" value="MetI-like_sf"/>
</dbReference>
<feature type="domain" description="ABC transmembrane type-1" evidence="9">
    <location>
        <begin position="104"/>
        <end position="296"/>
    </location>
</feature>
<evidence type="ECO:0000256" key="7">
    <source>
        <dbReference type="RuleBase" id="RU363032"/>
    </source>
</evidence>
<proteinExistence type="inferred from homology"/>
<keyword evidence="3" id="KW-1003">Cell membrane</keyword>
<protein>
    <submittedName>
        <fullName evidence="10">Carbohydrate ABC transporter permease</fullName>
    </submittedName>
</protein>
<evidence type="ECO:0000259" key="9">
    <source>
        <dbReference type="PROSITE" id="PS50928"/>
    </source>
</evidence>
<comment type="subcellular location">
    <subcellularLocation>
        <location evidence="1 7">Cell membrane</location>
        <topology evidence="1 7">Multi-pass membrane protein</topology>
    </subcellularLocation>
</comment>
<dbReference type="EMBL" id="VCLB01000004">
    <property type="protein sequence ID" value="TNB48421.1"/>
    <property type="molecule type" value="Genomic_DNA"/>
</dbReference>
<keyword evidence="4 7" id="KW-0812">Transmembrane</keyword>
<keyword evidence="11" id="KW-1185">Reference proteome</keyword>
<comment type="similarity">
    <text evidence="7">Belongs to the binding-protein-dependent transport system permease family.</text>
</comment>
<organism evidence="10 11">
    <name type="scientific">Martelella lutilitoris</name>
    <dbReference type="NCBI Taxonomy" id="2583532"/>
    <lineage>
        <taxon>Bacteria</taxon>
        <taxon>Pseudomonadati</taxon>
        <taxon>Pseudomonadota</taxon>
        <taxon>Alphaproteobacteria</taxon>
        <taxon>Hyphomicrobiales</taxon>
        <taxon>Aurantimonadaceae</taxon>
        <taxon>Martelella</taxon>
    </lineage>
</organism>
<dbReference type="Gene3D" id="1.10.3720.10">
    <property type="entry name" value="MetI-like"/>
    <property type="match status" value="1"/>
</dbReference>
<feature type="transmembrane region" description="Helical" evidence="7">
    <location>
        <begin position="109"/>
        <end position="130"/>
    </location>
</feature>
<feature type="transmembrane region" description="Helical" evidence="7">
    <location>
        <begin position="216"/>
        <end position="241"/>
    </location>
</feature>
<sequence>MKMNATEAALAETELEAERDEAARVAHEYRLAKNKRARRARLFKHIFLIVFSFIMLYPLLWLLASSLKPENEIFGSLGLWPSTFNWSNYTGGWEALPVSFTVFYRNSTIVTVLSVLGNLFSCSFAAYAFARLEFTGKRLFFGLMMMTLMIPYHVVLIPQYVMFLKLGWVDTYLPLIVPRFLASDGFFIFLMVQFFRQIPRELDEAAQIDGCSAFKIYWAVILPLSLPALATSAIFSMIWVWEDFLAPLIYLNDIKNYTVPLALRLFIDQEGKSAFGQMFAMSVLSLVPVVIFFIAFQKLIVRGIATSGMK</sequence>
<keyword evidence="5 7" id="KW-1133">Transmembrane helix</keyword>
<dbReference type="SUPFAM" id="SSF161098">
    <property type="entry name" value="MetI-like"/>
    <property type="match status" value="1"/>
</dbReference>
<evidence type="ECO:0000256" key="1">
    <source>
        <dbReference type="ARBA" id="ARBA00004651"/>
    </source>
</evidence>
<dbReference type="PANTHER" id="PTHR43744:SF6">
    <property type="entry name" value="ABC TRANSPORTER PERMEASE PROTEIN YESQ-RELATED"/>
    <property type="match status" value="1"/>
</dbReference>
<evidence type="ECO:0000256" key="3">
    <source>
        <dbReference type="ARBA" id="ARBA00022475"/>
    </source>
</evidence>
<feature type="coiled-coil region" evidence="8">
    <location>
        <begin position="3"/>
        <end position="35"/>
    </location>
</feature>
<feature type="transmembrane region" description="Helical" evidence="7">
    <location>
        <begin position="172"/>
        <end position="195"/>
    </location>
</feature>
<keyword evidence="6 7" id="KW-0472">Membrane</keyword>
<dbReference type="Proteomes" id="UP000307874">
    <property type="component" value="Unassembled WGS sequence"/>
</dbReference>
<dbReference type="Pfam" id="PF00528">
    <property type="entry name" value="BPD_transp_1"/>
    <property type="match status" value="1"/>
</dbReference>
<keyword evidence="2 7" id="KW-0813">Transport</keyword>
<reference evidence="10 11" key="1">
    <citation type="submission" date="2019-05" db="EMBL/GenBank/DDBJ databases">
        <authorList>
            <person name="Lee S.D."/>
        </authorList>
    </citation>
    <scope>NUCLEOTIDE SEQUENCE [LARGE SCALE GENOMIC DNA]</scope>
    <source>
        <strain evidence="10 11">GH2-6</strain>
    </source>
</reference>
<evidence type="ECO:0000256" key="5">
    <source>
        <dbReference type="ARBA" id="ARBA00022989"/>
    </source>
</evidence>
<dbReference type="InterPro" id="IPR000515">
    <property type="entry name" value="MetI-like"/>
</dbReference>
<accession>A0A5C4JT99</accession>
<comment type="caution">
    <text evidence="10">The sequence shown here is derived from an EMBL/GenBank/DDBJ whole genome shotgun (WGS) entry which is preliminary data.</text>
</comment>
<dbReference type="AlphaFoldDB" id="A0A5C4JT99"/>
<name>A0A5C4JT99_9HYPH</name>
<evidence type="ECO:0000313" key="10">
    <source>
        <dbReference type="EMBL" id="TNB48421.1"/>
    </source>
</evidence>
<evidence type="ECO:0000256" key="2">
    <source>
        <dbReference type="ARBA" id="ARBA00022448"/>
    </source>
</evidence>
<dbReference type="OrthoDB" id="7942317at2"/>
<evidence type="ECO:0000256" key="6">
    <source>
        <dbReference type="ARBA" id="ARBA00023136"/>
    </source>
</evidence>
<evidence type="ECO:0000313" key="11">
    <source>
        <dbReference type="Proteomes" id="UP000307874"/>
    </source>
</evidence>
<reference evidence="10 11" key="2">
    <citation type="submission" date="2019-06" db="EMBL/GenBank/DDBJ databases">
        <title>Martelella lutilitoris sp. nov., isolated from a tidal mudflat.</title>
        <authorList>
            <person name="Kim Y.-J."/>
        </authorList>
    </citation>
    <scope>NUCLEOTIDE SEQUENCE [LARGE SCALE GENOMIC DNA]</scope>
    <source>
        <strain evidence="10 11">GH2-6</strain>
    </source>
</reference>
<dbReference type="GO" id="GO:0005886">
    <property type="term" value="C:plasma membrane"/>
    <property type="evidence" value="ECO:0007669"/>
    <property type="project" value="UniProtKB-SubCell"/>
</dbReference>
<gene>
    <name evidence="10" type="ORF">FF124_08840</name>
</gene>
<keyword evidence="8" id="KW-0175">Coiled coil</keyword>
<feature type="transmembrane region" description="Helical" evidence="7">
    <location>
        <begin position="278"/>
        <end position="301"/>
    </location>
</feature>
<dbReference type="PROSITE" id="PS50928">
    <property type="entry name" value="ABC_TM1"/>
    <property type="match status" value="1"/>
</dbReference>